<reference evidence="3 4" key="1">
    <citation type="journal article" date="2014" name="Agronomy (Basel)">
        <title>A Draft Genome Sequence for Ensete ventricosum, the Drought-Tolerant Tree Against Hunger.</title>
        <authorList>
            <person name="Harrison J."/>
            <person name="Moore K.A."/>
            <person name="Paszkiewicz K."/>
            <person name="Jones T."/>
            <person name="Grant M."/>
            <person name="Ambacheew D."/>
            <person name="Muzemil S."/>
            <person name="Studholme D.J."/>
        </authorList>
    </citation>
    <scope>NUCLEOTIDE SEQUENCE [LARGE SCALE GENOMIC DNA]</scope>
</reference>
<dbReference type="EMBL" id="AMZH03036603">
    <property type="protein sequence ID" value="RRT31705.1"/>
    <property type="molecule type" value="Genomic_DNA"/>
</dbReference>
<evidence type="ECO:0000256" key="1">
    <source>
        <dbReference type="SAM" id="MobiDB-lite"/>
    </source>
</evidence>
<name>A0A426WWQ5_ENSVE</name>
<feature type="region of interest" description="Disordered" evidence="1">
    <location>
        <begin position="1"/>
        <end position="21"/>
    </location>
</feature>
<feature type="transmembrane region" description="Helical" evidence="2">
    <location>
        <begin position="229"/>
        <end position="251"/>
    </location>
</feature>
<evidence type="ECO:0000313" key="4">
    <source>
        <dbReference type="Proteomes" id="UP000287651"/>
    </source>
</evidence>
<dbReference type="Proteomes" id="UP000287651">
    <property type="component" value="Unassembled WGS sequence"/>
</dbReference>
<evidence type="ECO:0000256" key="2">
    <source>
        <dbReference type="SAM" id="Phobius"/>
    </source>
</evidence>
<comment type="caution">
    <text evidence="3">The sequence shown here is derived from an EMBL/GenBank/DDBJ whole genome shotgun (WGS) entry which is preliminary data.</text>
</comment>
<gene>
    <name evidence="3" type="ORF">B296_00044779</name>
</gene>
<dbReference type="AlphaFoldDB" id="A0A426WWQ5"/>
<keyword evidence="2" id="KW-0472">Membrane</keyword>
<accession>A0A426WWQ5</accession>
<keyword evidence="2" id="KW-0812">Transmembrane</keyword>
<evidence type="ECO:0000313" key="3">
    <source>
        <dbReference type="EMBL" id="RRT31705.1"/>
    </source>
</evidence>
<keyword evidence="2" id="KW-1133">Transmembrane helix</keyword>
<protein>
    <submittedName>
        <fullName evidence="3">Uncharacterized protein</fullName>
    </submittedName>
</protein>
<proteinExistence type="predicted"/>
<feature type="transmembrane region" description="Helical" evidence="2">
    <location>
        <begin position="271"/>
        <end position="295"/>
    </location>
</feature>
<organism evidence="3 4">
    <name type="scientific">Ensete ventricosum</name>
    <name type="common">Abyssinian banana</name>
    <name type="synonym">Musa ensete</name>
    <dbReference type="NCBI Taxonomy" id="4639"/>
    <lineage>
        <taxon>Eukaryota</taxon>
        <taxon>Viridiplantae</taxon>
        <taxon>Streptophyta</taxon>
        <taxon>Embryophyta</taxon>
        <taxon>Tracheophyta</taxon>
        <taxon>Spermatophyta</taxon>
        <taxon>Magnoliopsida</taxon>
        <taxon>Liliopsida</taxon>
        <taxon>Zingiberales</taxon>
        <taxon>Musaceae</taxon>
        <taxon>Ensete</taxon>
    </lineage>
</organism>
<sequence>MQISGRKKREEEEGAPHTFPLLPHLPVACQAQPSPLPSPSATSPTDHLFLPLHLHYRHCSTRAPSPHTFLPCSCRWPASPQPQPPPTDYRCPSPCKSSPPLLSASATSVVGQRRLYCRTFLPCSCRRPTPASTAASSHRSSLSFPMQAQSHSLYTVFLFSLICRWHLCSSPFFLVAASLLSPPPSAAYSPNPLAHTRASATQSLPPLHQPQLHPSYLLLSHCRSPRRTVATLFLPPMPAIVFIAPFALLTLPACRSSAAVATPSSAAQPSLLPHLPSLLLPCFLLPLLITAAFLFNRSITYHVVASLSPVAALTATNRLCPRLADADNLVAVKSYYIYDICL</sequence>